<proteinExistence type="predicted"/>
<reference evidence="2" key="1">
    <citation type="submission" date="2020-02" db="EMBL/GenBank/DDBJ databases">
        <authorList>
            <person name="Meier V. D."/>
        </authorList>
    </citation>
    <scope>NUCLEOTIDE SEQUENCE</scope>
    <source>
        <strain evidence="2">AVDCRST_MAG67</strain>
    </source>
</reference>
<dbReference type="AlphaFoldDB" id="A0A6J4SWD2"/>
<feature type="region of interest" description="Disordered" evidence="1">
    <location>
        <begin position="57"/>
        <end position="99"/>
    </location>
</feature>
<organism evidence="2">
    <name type="scientific">uncultured Solirubrobacteraceae bacterium</name>
    <dbReference type="NCBI Taxonomy" id="1162706"/>
    <lineage>
        <taxon>Bacteria</taxon>
        <taxon>Bacillati</taxon>
        <taxon>Actinomycetota</taxon>
        <taxon>Thermoleophilia</taxon>
        <taxon>Solirubrobacterales</taxon>
        <taxon>Solirubrobacteraceae</taxon>
        <taxon>environmental samples</taxon>
    </lineage>
</organism>
<feature type="compositionally biased region" description="Low complexity" evidence="1">
    <location>
        <begin position="57"/>
        <end position="79"/>
    </location>
</feature>
<dbReference type="EMBL" id="CADCVQ010000101">
    <property type="protein sequence ID" value="CAA9507370.1"/>
    <property type="molecule type" value="Genomic_DNA"/>
</dbReference>
<name>A0A6J4SWD2_9ACTN</name>
<feature type="non-terminal residue" evidence="2">
    <location>
        <position position="99"/>
    </location>
</feature>
<gene>
    <name evidence="2" type="ORF">AVDCRST_MAG67-2515</name>
</gene>
<sequence>VGHVEHPQRLPALLHDVRLRRRHRRLLVRRRGRRRDDARRAGAVLRRLPVPRLPAVAGGRAAAGAHRAGVSHQPAQAQEPPAPEGDRRAAPAAGRDLAI</sequence>
<feature type="non-terminal residue" evidence="2">
    <location>
        <position position="1"/>
    </location>
</feature>
<evidence type="ECO:0000256" key="1">
    <source>
        <dbReference type="SAM" id="MobiDB-lite"/>
    </source>
</evidence>
<feature type="compositionally biased region" description="Low complexity" evidence="1">
    <location>
        <begin position="90"/>
        <end position="99"/>
    </location>
</feature>
<evidence type="ECO:0000313" key="2">
    <source>
        <dbReference type="EMBL" id="CAA9507370.1"/>
    </source>
</evidence>
<protein>
    <submittedName>
        <fullName evidence="2">Uncharacterized protein</fullName>
    </submittedName>
</protein>
<accession>A0A6J4SWD2</accession>